<evidence type="ECO:0000313" key="1">
    <source>
        <dbReference type="EMBL" id="GFY13560.1"/>
    </source>
</evidence>
<proteinExistence type="predicted"/>
<keyword evidence="2" id="KW-1185">Reference proteome</keyword>
<comment type="caution">
    <text evidence="1">The sequence shown here is derived from an EMBL/GenBank/DDBJ whole genome shotgun (WGS) entry which is preliminary data.</text>
</comment>
<dbReference type="AlphaFoldDB" id="A0A8X6SLL7"/>
<dbReference type="EMBL" id="BMAU01021323">
    <property type="protein sequence ID" value="GFY13560.1"/>
    <property type="molecule type" value="Genomic_DNA"/>
</dbReference>
<reference evidence="1" key="1">
    <citation type="submission" date="2020-08" db="EMBL/GenBank/DDBJ databases">
        <title>Multicomponent nature underlies the extraordinary mechanical properties of spider dragline silk.</title>
        <authorList>
            <person name="Kono N."/>
            <person name="Nakamura H."/>
            <person name="Mori M."/>
            <person name="Yoshida Y."/>
            <person name="Ohtoshi R."/>
            <person name="Malay A.D."/>
            <person name="Moran D.A.P."/>
            <person name="Tomita M."/>
            <person name="Numata K."/>
            <person name="Arakawa K."/>
        </authorList>
    </citation>
    <scope>NUCLEOTIDE SEQUENCE</scope>
</reference>
<accession>A0A8X6SLL7</accession>
<evidence type="ECO:0000313" key="2">
    <source>
        <dbReference type="Proteomes" id="UP000887159"/>
    </source>
</evidence>
<name>A0A8X6SLL7_TRICX</name>
<protein>
    <recommendedName>
        <fullName evidence="3">Transposase Tc1-like domain-containing protein</fullName>
    </recommendedName>
</protein>
<organism evidence="1 2">
    <name type="scientific">Trichonephila clavipes</name>
    <name type="common">Golden silk orbweaver</name>
    <name type="synonym">Nephila clavipes</name>
    <dbReference type="NCBI Taxonomy" id="2585209"/>
    <lineage>
        <taxon>Eukaryota</taxon>
        <taxon>Metazoa</taxon>
        <taxon>Ecdysozoa</taxon>
        <taxon>Arthropoda</taxon>
        <taxon>Chelicerata</taxon>
        <taxon>Arachnida</taxon>
        <taxon>Araneae</taxon>
        <taxon>Araneomorphae</taxon>
        <taxon>Entelegynae</taxon>
        <taxon>Araneoidea</taxon>
        <taxon>Nephilidae</taxon>
        <taxon>Trichonephila</taxon>
    </lineage>
</organism>
<dbReference type="Proteomes" id="UP000887159">
    <property type="component" value="Unassembled WGS sequence"/>
</dbReference>
<evidence type="ECO:0008006" key="3">
    <source>
        <dbReference type="Google" id="ProtNLM"/>
    </source>
</evidence>
<gene>
    <name evidence="1" type="ORF">TNCV_4959301</name>
</gene>
<sequence>MGQDNRTSRRRIFLSRNKSSYASEKLLSYANLEAVDHRAPTTQKTGVNKWMSASSDRYLLRMVVNERTASSRQLTARWSIATGVLMSASSIRQRLLQRGYTFIQDPSHAKPSMAASAKGS</sequence>